<accession>A0ABR8Y3B2</accession>
<keyword evidence="2" id="KW-1185">Reference proteome</keyword>
<sequence length="172" mass="19911">MNKKESIKGWEFISSTPDLYTFELDDKVFYSGRKSGLLNAKIGVSTREFATIVQRFQASIYLGKQIKMSCYLKAERETKCQVWLQINDSYDDIIIFNSMDNSIFQGKTDWNYYSIILDVPKESACILFGMQLFGAGKVWVDNFKFEEVSEIISRTNNADRNLSEQPINLDFN</sequence>
<dbReference type="Gene3D" id="2.60.120.260">
    <property type="entry name" value="Galactose-binding domain-like"/>
    <property type="match status" value="1"/>
</dbReference>
<name>A0ABR8Y3B2_9BACL</name>
<comment type="caution">
    <text evidence="1">The sequence shown here is derived from an EMBL/GenBank/DDBJ whole genome shotgun (WGS) entry which is preliminary data.</text>
</comment>
<proteinExistence type="predicted"/>
<dbReference type="Proteomes" id="UP000619101">
    <property type="component" value="Unassembled WGS sequence"/>
</dbReference>
<dbReference type="EMBL" id="JACSPZ010000014">
    <property type="protein sequence ID" value="MBD8038707.1"/>
    <property type="molecule type" value="Genomic_DNA"/>
</dbReference>
<reference evidence="1 2" key="1">
    <citation type="submission" date="2020-08" db="EMBL/GenBank/DDBJ databases">
        <title>A Genomic Blueprint of the Chicken Gut Microbiome.</title>
        <authorList>
            <person name="Gilroy R."/>
            <person name="Ravi A."/>
            <person name="Getino M."/>
            <person name="Pursley I."/>
            <person name="Horton D.L."/>
            <person name="Alikhan N.-F."/>
            <person name="Baker D."/>
            <person name="Gharbi K."/>
            <person name="Hall N."/>
            <person name="Watson M."/>
            <person name="Adriaenssens E.M."/>
            <person name="Foster-Nyarko E."/>
            <person name="Jarju S."/>
            <person name="Secka A."/>
            <person name="Antonio M."/>
            <person name="Oren A."/>
            <person name="Chaudhuri R."/>
            <person name="La Ragione R.M."/>
            <person name="Hildebrand F."/>
            <person name="Pallen M.J."/>
        </authorList>
    </citation>
    <scope>NUCLEOTIDE SEQUENCE [LARGE SCALE GENOMIC DNA]</scope>
    <source>
        <strain evidence="1 2">A46</strain>
    </source>
</reference>
<organism evidence="1 2">
    <name type="scientific">Solibacillus faecavium</name>
    <dbReference type="NCBI Taxonomy" id="2762221"/>
    <lineage>
        <taxon>Bacteria</taxon>
        <taxon>Bacillati</taxon>
        <taxon>Bacillota</taxon>
        <taxon>Bacilli</taxon>
        <taxon>Bacillales</taxon>
        <taxon>Caryophanaceae</taxon>
        <taxon>Solibacillus</taxon>
    </lineage>
</organism>
<protein>
    <submittedName>
        <fullName evidence="1">Uncharacterized protein</fullName>
    </submittedName>
</protein>
<dbReference type="RefSeq" id="WP_191701770.1">
    <property type="nucleotide sequence ID" value="NZ_JACSPZ010000014.1"/>
</dbReference>
<gene>
    <name evidence="1" type="ORF">H9635_18340</name>
</gene>
<evidence type="ECO:0000313" key="2">
    <source>
        <dbReference type="Proteomes" id="UP000619101"/>
    </source>
</evidence>
<evidence type="ECO:0000313" key="1">
    <source>
        <dbReference type="EMBL" id="MBD8038707.1"/>
    </source>
</evidence>